<dbReference type="EMBL" id="CP071091">
    <property type="protein sequence ID" value="QSQ15719.1"/>
    <property type="molecule type" value="Genomic_DNA"/>
</dbReference>
<keyword evidence="1" id="KW-0472">Membrane</keyword>
<feature type="transmembrane region" description="Helical" evidence="1">
    <location>
        <begin position="87"/>
        <end position="107"/>
    </location>
</feature>
<proteinExistence type="predicted"/>
<evidence type="ECO:0000313" key="2">
    <source>
        <dbReference type="EMBL" id="QSQ15719.1"/>
    </source>
</evidence>
<accession>A0ABX7NAB4</accession>
<sequence>MLFDVIMFGGLGMMYIVLGVPLVLGKVPPNGGYGFRTPKTLSDPRIWYAANRVTGQDLVIAGGVILVLSMTFIFLGQRHPGLPVTWMNLAVLMIATLGAFAHSAWFLSRL</sequence>
<name>A0ABX7NAB4_9BACT</name>
<keyword evidence="3" id="KW-1185">Reference proteome</keyword>
<keyword evidence="1" id="KW-1133">Transmembrane helix</keyword>
<evidence type="ECO:0000313" key="3">
    <source>
        <dbReference type="Proteomes" id="UP000663090"/>
    </source>
</evidence>
<gene>
    <name evidence="2" type="ORF">JY572_06540</name>
</gene>
<dbReference type="RefSeq" id="WP_206717411.1">
    <property type="nucleotide sequence ID" value="NZ_CP071091.1"/>
</dbReference>
<evidence type="ECO:0000256" key="1">
    <source>
        <dbReference type="SAM" id="Phobius"/>
    </source>
</evidence>
<protein>
    <submittedName>
        <fullName evidence="2">SdpI family protein</fullName>
    </submittedName>
</protein>
<organism evidence="2 3">
    <name type="scientific">Myxococcus landrumensis</name>
    <dbReference type="NCBI Taxonomy" id="2813577"/>
    <lineage>
        <taxon>Bacteria</taxon>
        <taxon>Pseudomonadati</taxon>
        <taxon>Myxococcota</taxon>
        <taxon>Myxococcia</taxon>
        <taxon>Myxococcales</taxon>
        <taxon>Cystobacterineae</taxon>
        <taxon>Myxococcaceae</taxon>
        <taxon>Myxococcus</taxon>
    </lineage>
</organism>
<dbReference type="InterPro" id="IPR025962">
    <property type="entry name" value="SdpI/YhfL"/>
</dbReference>
<dbReference type="Proteomes" id="UP000663090">
    <property type="component" value="Chromosome"/>
</dbReference>
<keyword evidence="1" id="KW-0812">Transmembrane</keyword>
<dbReference type="Pfam" id="PF13630">
    <property type="entry name" value="SdpI"/>
    <property type="match status" value="1"/>
</dbReference>
<feature type="transmembrane region" description="Helical" evidence="1">
    <location>
        <begin position="58"/>
        <end position="75"/>
    </location>
</feature>
<reference evidence="2 3" key="1">
    <citation type="submission" date="2021-02" db="EMBL/GenBank/DDBJ databases">
        <title>De Novo genome assembly of isolated myxobacteria.</title>
        <authorList>
            <person name="Stevens D.C."/>
        </authorList>
    </citation>
    <scope>NUCLEOTIDE SEQUENCE [LARGE SCALE GENOMIC DNA]</scope>
    <source>
        <strain evidence="2 3">SCHIC003</strain>
    </source>
</reference>
<feature type="transmembrane region" description="Helical" evidence="1">
    <location>
        <begin position="6"/>
        <end position="24"/>
    </location>
</feature>